<dbReference type="Proteomes" id="UP000316331">
    <property type="component" value="Unassembled WGS sequence"/>
</dbReference>
<protein>
    <submittedName>
        <fullName evidence="1">Polyketide cyclase/dehydrase/lipid transport protein</fullName>
    </submittedName>
</protein>
<name>A0A543FG86_9NOCA</name>
<proteinExistence type="predicted"/>
<dbReference type="CDD" id="cd07812">
    <property type="entry name" value="SRPBCC"/>
    <property type="match status" value="1"/>
</dbReference>
<dbReference type="SUPFAM" id="SSF55961">
    <property type="entry name" value="Bet v1-like"/>
    <property type="match status" value="1"/>
</dbReference>
<dbReference type="AlphaFoldDB" id="A0A543FG86"/>
<sequence length="170" mass="18855">MEWTGQVYADVPVVAEEVYIEAGADAVWELISDIHLMPKLSAEVRDVAWLDEATGPGVGHRFVGRNAHPSLGEWETVSTVVEYDERRRFAWAIGDPAHPSSVWRFALEPTGSGTTLRQEAQMGPAPSGLSLAIEAMPDKEQKIVFVRLREFESGIRTNLAAIKRLAEQEK</sequence>
<keyword evidence="2" id="KW-1185">Reference proteome</keyword>
<dbReference type="Pfam" id="PF10604">
    <property type="entry name" value="Polyketide_cyc2"/>
    <property type="match status" value="1"/>
</dbReference>
<dbReference type="InterPro" id="IPR019587">
    <property type="entry name" value="Polyketide_cyclase/dehydratase"/>
</dbReference>
<organism evidence="1 2">
    <name type="scientific">Nocardia bhagyanarayanae</name>
    <dbReference type="NCBI Taxonomy" id="1215925"/>
    <lineage>
        <taxon>Bacteria</taxon>
        <taxon>Bacillati</taxon>
        <taxon>Actinomycetota</taxon>
        <taxon>Actinomycetes</taxon>
        <taxon>Mycobacteriales</taxon>
        <taxon>Nocardiaceae</taxon>
        <taxon>Nocardia</taxon>
    </lineage>
</organism>
<dbReference type="EMBL" id="VFPG01000001">
    <property type="protein sequence ID" value="TQM32875.1"/>
    <property type="molecule type" value="Genomic_DNA"/>
</dbReference>
<dbReference type="Gene3D" id="3.30.530.20">
    <property type="match status" value="1"/>
</dbReference>
<dbReference type="RefSeq" id="WP_141810713.1">
    <property type="nucleotide sequence ID" value="NZ_VFPG01000001.1"/>
</dbReference>
<gene>
    <name evidence="1" type="ORF">FB390_4575</name>
</gene>
<accession>A0A543FG86</accession>
<dbReference type="OrthoDB" id="3779334at2"/>
<evidence type="ECO:0000313" key="1">
    <source>
        <dbReference type="EMBL" id="TQM32875.1"/>
    </source>
</evidence>
<comment type="caution">
    <text evidence="1">The sequence shown here is derived from an EMBL/GenBank/DDBJ whole genome shotgun (WGS) entry which is preliminary data.</text>
</comment>
<dbReference type="InterPro" id="IPR023393">
    <property type="entry name" value="START-like_dom_sf"/>
</dbReference>
<reference evidence="1 2" key="1">
    <citation type="submission" date="2019-06" db="EMBL/GenBank/DDBJ databases">
        <title>Sequencing the genomes of 1000 actinobacteria strains.</title>
        <authorList>
            <person name="Klenk H.-P."/>
        </authorList>
    </citation>
    <scope>NUCLEOTIDE SEQUENCE [LARGE SCALE GENOMIC DNA]</scope>
    <source>
        <strain evidence="1 2">DSM 103495</strain>
    </source>
</reference>
<evidence type="ECO:0000313" key="2">
    <source>
        <dbReference type="Proteomes" id="UP000316331"/>
    </source>
</evidence>